<dbReference type="Proteomes" id="UP000430670">
    <property type="component" value="Unassembled WGS sequence"/>
</dbReference>
<reference evidence="9 10" key="1">
    <citation type="submission" date="2019-11" db="EMBL/GenBank/DDBJ databases">
        <title>Whole-genome sequence of a the green, strictly anaerobic photosynthetic bacterium Heliobacillus mobilis DSM 6151.</title>
        <authorList>
            <person name="Kyndt J.A."/>
            <person name="Meyer T.E."/>
        </authorList>
    </citation>
    <scope>NUCLEOTIDE SEQUENCE [LARGE SCALE GENOMIC DNA]</scope>
    <source>
        <strain evidence="9 10">DSM 6151</strain>
    </source>
</reference>
<dbReference type="Pfam" id="PF01077">
    <property type="entry name" value="NIR_SIR"/>
    <property type="match status" value="2"/>
</dbReference>
<feature type="domain" description="Nitrite/Sulfite reductase ferredoxin-like" evidence="8">
    <location>
        <begin position="29"/>
        <end position="96"/>
    </location>
</feature>
<dbReference type="Gene3D" id="3.90.480.20">
    <property type="match status" value="1"/>
</dbReference>
<keyword evidence="6" id="KW-0411">Iron-sulfur</keyword>
<evidence type="ECO:0000256" key="3">
    <source>
        <dbReference type="ARBA" id="ARBA00022723"/>
    </source>
</evidence>
<keyword evidence="5" id="KW-0408">Iron</keyword>
<keyword evidence="1" id="KW-0004">4Fe-4S</keyword>
<dbReference type="PANTHER" id="PTHR32439">
    <property type="entry name" value="FERREDOXIN--NITRITE REDUCTASE, CHLOROPLASTIC"/>
    <property type="match status" value="1"/>
</dbReference>
<accession>A0A6I3SHA5</accession>
<dbReference type="Gene3D" id="3.30.413.10">
    <property type="entry name" value="Sulfite Reductase Hemoprotein, domain 1"/>
    <property type="match status" value="2"/>
</dbReference>
<name>A0A6I3SHA5_HELMO</name>
<sequence>MHHNKTNRVNLMTEFSAQEIGALRRQGIYRQRQKDEFFLRIRLPLGRLTSSQLDTVASVVDETERGRLELTTRQSIQIHGLAFDTIPRIRQTLEEVGLFSLGSGGKAVRNIVTFYEGGPFAGEAESLTRHLNETFVAKSLELTLPHKFKVAVGESHRAGLLFNDVGLLPVQREGGLRWQVFVGGGLGSKPHVAQLLPVEVRGSDVSSLLVAILHVFIMKGTLNQRLKFLVQSLGLEHFWELVREEWTVPVEDPVTSPSSLETMGSSETVIVDVPDSSLTTVQLYKLASVARRFTQGNIYLTSNRQILLRDVLPEEKEALLAELSTVDLATPEPIHWIACPGRTLCARGLIDTQLRQSILNTLREHRLVWEKIEGMSIHLSGCASSCARPQVADIGITGIIDKQNPGIPSVTVTVGGGLDGEWPVLGETWRSPIKVEDLPTALLIILENWLEKREGQETFRQTYLRRHREKGSHRIQEGRTVSE</sequence>
<keyword evidence="4" id="KW-0560">Oxidoreductase</keyword>
<dbReference type="InterPro" id="IPR045854">
    <property type="entry name" value="NO2/SO3_Rdtase_4Fe4S_sf"/>
</dbReference>
<dbReference type="PROSITE" id="PS00365">
    <property type="entry name" value="NIR_SIR"/>
    <property type="match status" value="1"/>
</dbReference>
<evidence type="ECO:0000256" key="6">
    <source>
        <dbReference type="ARBA" id="ARBA00023014"/>
    </source>
</evidence>
<organism evidence="9 10">
    <name type="scientific">Heliobacterium mobile</name>
    <name type="common">Heliobacillus mobilis</name>
    <dbReference type="NCBI Taxonomy" id="28064"/>
    <lineage>
        <taxon>Bacteria</taxon>
        <taxon>Bacillati</taxon>
        <taxon>Bacillota</taxon>
        <taxon>Clostridia</taxon>
        <taxon>Eubacteriales</taxon>
        <taxon>Heliobacteriaceae</taxon>
        <taxon>Heliobacterium</taxon>
    </lineage>
</organism>
<keyword evidence="10" id="KW-1185">Reference proteome</keyword>
<feature type="domain" description="Nitrite/sulphite reductase 4Fe-4S" evidence="7">
    <location>
        <begin position="337"/>
        <end position="456"/>
    </location>
</feature>
<evidence type="ECO:0000256" key="1">
    <source>
        <dbReference type="ARBA" id="ARBA00022485"/>
    </source>
</evidence>
<dbReference type="InterPro" id="IPR005117">
    <property type="entry name" value="NiRdtase/SiRdtase_haem-b_fer"/>
</dbReference>
<dbReference type="SUPFAM" id="SSF56014">
    <property type="entry name" value="Nitrite and sulphite reductase 4Fe-4S domain-like"/>
    <property type="match status" value="2"/>
</dbReference>
<dbReference type="PANTHER" id="PTHR32439:SF9">
    <property type="entry name" value="BLR3264 PROTEIN"/>
    <property type="match status" value="1"/>
</dbReference>
<evidence type="ECO:0000313" key="10">
    <source>
        <dbReference type="Proteomes" id="UP000430670"/>
    </source>
</evidence>
<protein>
    <submittedName>
        <fullName evidence="9">Uncharacterized protein</fullName>
    </submittedName>
</protein>
<dbReference type="GO" id="GO:0046872">
    <property type="term" value="F:metal ion binding"/>
    <property type="evidence" value="ECO:0007669"/>
    <property type="project" value="UniProtKB-KW"/>
</dbReference>
<dbReference type="GO" id="GO:0051539">
    <property type="term" value="F:4 iron, 4 sulfur cluster binding"/>
    <property type="evidence" value="ECO:0007669"/>
    <property type="project" value="UniProtKB-KW"/>
</dbReference>
<proteinExistence type="predicted"/>
<feature type="domain" description="Nitrite/sulphite reductase 4Fe-4S" evidence="7">
    <location>
        <begin position="124"/>
        <end position="248"/>
    </location>
</feature>
<keyword evidence="3" id="KW-0479">Metal-binding</keyword>
<evidence type="ECO:0000256" key="4">
    <source>
        <dbReference type="ARBA" id="ARBA00023002"/>
    </source>
</evidence>
<dbReference type="AlphaFoldDB" id="A0A6I3SHA5"/>
<dbReference type="Pfam" id="PF03460">
    <property type="entry name" value="NIR_SIR_ferr"/>
    <property type="match status" value="2"/>
</dbReference>
<comment type="caution">
    <text evidence="9">The sequence shown here is derived from an EMBL/GenBank/DDBJ whole genome shotgun (WGS) entry which is preliminary data.</text>
</comment>
<dbReference type="GO" id="GO:0016491">
    <property type="term" value="F:oxidoreductase activity"/>
    <property type="evidence" value="ECO:0007669"/>
    <property type="project" value="UniProtKB-KW"/>
</dbReference>
<evidence type="ECO:0000313" key="9">
    <source>
        <dbReference type="EMBL" id="MTV48231.1"/>
    </source>
</evidence>
<dbReference type="InterPro" id="IPR006066">
    <property type="entry name" value="NO2/SO3_Rdtase_FeS/sirohaem_BS"/>
</dbReference>
<dbReference type="PRINTS" id="PR00397">
    <property type="entry name" value="SIROHAEM"/>
</dbReference>
<evidence type="ECO:0000259" key="8">
    <source>
        <dbReference type="Pfam" id="PF03460"/>
    </source>
</evidence>
<dbReference type="EMBL" id="WNKU01000003">
    <property type="protein sequence ID" value="MTV48231.1"/>
    <property type="molecule type" value="Genomic_DNA"/>
</dbReference>
<dbReference type="SUPFAM" id="SSF55124">
    <property type="entry name" value="Nitrite/Sulfite reductase N-terminal domain-like"/>
    <property type="match status" value="2"/>
</dbReference>
<evidence type="ECO:0000256" key="2">
    <source>
        <dbReference type="ARBA" id="ARBA00022617"/>
    </source>
</evidence>
<gene>
    <name evidence="9" type="ORF">GJ688_04430</name>
</gene>
<dbReference type="GO" id="GO:0020037">
    <property type="term" value="F:heme binding"/>
    <property type="evidence" value="ECO:0007669"/>
    <property type="project" value="InterPro"/>
</dbReference>
<dbReference type="OrthoDB" id="9803707at2"/>
<evidence type="ECO:0000256" key="5">
    <source>
        <dbReference type="ARBA" id="ARBA00023004"/>
    </source>
</evidence>
<evidence type="ECO:0000259" key="7">
    <source>
        <dbReference type="Pfam" id="PF01077"/>
    </source>
</evidence>
<feature type="domain" description="Nitrite/Sulfite reductase ferredoxin-like" evidence="8">
    <location>
        <begin position="268"/>
        <end position="323"/>
    </location>
</feature>
<dbReference type="InterPro" id="IPR036136">
    <property type="entry name" value="Nit/Sulf_reduc_fer-like_dom_sf"/>
</dbReference>
<dbReference type="InterPro" id="IPR051329">
    <property type="entry name" value="NIR_SIR_4Fe-4S"/>
</dbReference>
<keyword evidence="2" id="KW-0349">Heme</keyword>
<dbReference type="InterPro" id="IPR006067">
    <property type="entry name" value="NO2/SO3_Rdtase_4Fe4S_dom"/>
</dbReference>